<evidence type="ECO:0000256" key="14">
    <source>
        <dbReference type="ARBA" id="ARBA00023152"/>
    </source>
</evidence>
<evidence type="ECO:0000313" key="21">
    <source>
        <dbReference type="EMBL" id="QEJ98774.1"/>
    </source>
</evidence>
<dbReference type="FunFam" id="3.20.20.60:FF:000001">
    <property type="entry name" value="Pyruvate kinase"/>
    <property type="match status" value="1"/>
</dbReference>
<evidence type="ECO:0000256" key="8">
    <source>
        <dbReference type="ARBA" id="ARBA00022723"/>
    </source>
</evidence>
<evidence type="ECO:0000256" key="16">
    <source>
        <dbReference type="NCBIfam" id="TIGR01064"/>
    </source>
</evidence>
<dbReference type="GO" id="GO:0000287">
    <property type="term" value="F:magnesium ion binding"/>
    <property type="evidence" value="ECO:0007669"/>
    <property type="project" value="UniProtKB-UniRule"/>
</dbReference>
<comment type="similarity">
    <text evidence="5 17">Belongs to the pyruvate kinase family.</text>
</comment>
<dbReference type="Gene3D" id="3.50.30.10">
    <property type="entry name" value="Phosphohistidine domain"/>
    <property type="match status" value="1"/>
</dbReference>
<dbReference type="InterPro" id="IPR015793">
    <property type="entry name" value="Pyrv_Knase_brl"/>
</dbReference>
<protein>
    <recommendedName>
        <fullName evidence="6 16">Pyruvate kinase</fullName>
        <ecNumber evidence="6 16">2.7.1.40</ecNumber>
    </recommendedName>
</protein>
<keyword evidence="8" id="KW-0479">Metal-binding</keyword>
<dbReference type="Gene3D" id="3.20.20.60">
    <property type="entry name" value="Phosphoenolpyruvate-binding domains"/>
    <property type="match status" value="1"/>
</dbReference>
<organism evidence="21 22">
    <name type="scientific">Treponema phagedenis</name>
    <dbReference type="NCBI Taxonomy" id="162"/>
    <lineage>
        <taxon>Bacteria</taxon>
        <taxon>Pseudomonadati</taxon>
        <taxon>Spirochaetota</taxon>
        <taxon>Spirochaetia</taxon>
        <taxon>Spirochaetales</taxon>
        <taxon>Treponemataceae</taxon>
        <taxon>Treponema</taxon>
    </lineage>
</organism>
<evidence type="ECO:0000313" key="22">
    <source>
        <dbReference type="Proteomes" id="UP000323594"/>
    </source>
</evidence>
<evidence type="ECO:0000256" key="7">
    <source>
        <dbReference type="ARBA" id="ARBA00022679"/>
    </source>
</evidence>
<dbReference type="GO" id="GO:0030955">
    <property type="term" value="F:potassium ion binding"/>
    <property type="evidence" value="ECO:0007669"/>
    <property type="project" value="UniProtKB-UniRule"/>
</dbReference>
<dbReference type="Pfam" id="PF00391">
    <property type="entry name" value="PEP-utilizers"/>
    <property type="match status" value="1"/>
</dbReference>
<keyword evidence="7 17" id="KW-0808">Transferase</keyword>
<comment type="similarity">
    <text evidence="4">In the C-terminal section; belongs to the PEP-utilizing enzyme family.</text>
</comment>
<dbReference type="GO" id="GO:0005524">
    <property type="term" value="F:ATP binding"/>
    <property type="evidence" value="ECO:0007669"/>
    <property type="project" value="UniProtKB-KW"/>
</dbReference>
<keyword evidence="14 17" id="KW-0324">Glycolysis</keyword>
<dbReference type="InterPro" id="IPR018209">
    <property type="entry name" value="Pyrv_Knase_AS"/>
</dbReference>
<dbReference type="EMBL" id="CP042817">
    <property type="protein sequence ID" value="QEJ98774.1"/>
    <property type="molecule type" value="Genomic_DNA"/>
</dbReference>
<evidence type="ECO:0000256" key="5">
    <source>
        <dbReference type="ARBA" id="ARBA00008663"/>
    </source>
</evidence>
<dbReference type="InterPro" id="IPR011037">
    <property type="entry name" value="Pyrv_Knase-like_insert_dom_sf"/>
</dbReference>
<dbReference type="Gene3D" id="2.40.33.10">
    <property type="entry name" value="PK beta-barrel domain-like"/>
    <property type="match status" value="1"/>
</dbReference>
<evidence type="ECO:0000256" key="6">
    <source>
        <dbReference type="ARBA" id="ARBA00012142"/>
    </source>
</evidence>
<evidence type="ECO:0000259" key="18">
    <source>
        <dbReference type="Pfam" id="PF00224"/>
    </source>
</evidence>
<dbReference type="EC" id="2.7.1.40" evidence="6 16"/>
<keyword evidence="10 17" id="KW-0418">Kinase</keyword>
<dbReference type="SUPFAM" id="SSF50800">
    <property type="entry name" value="PK beta-barrel domain-like"/>
    <property type="match status" value="1"/>
</dbReference>
<keyword evidence="12 17" id="KW-0460">Magnesium</keyword>
<feature type="domain" description="Pyruvate kinase barrel" evidence="18">
    <location>
        <begin position="1"/>
        <end position="324"/>
    </location>
</feature>
<dbReference type="InterPro" id="IPR015806">
    <property type="entry name" value="Pyrv_Knase_insert_dom_sf"/>
</dbReference>
<dbReference type="NCBIfam" id="NF004978">
    <property type="entry name" value="PRK06354.1"/>
    <property type="match status" value="1"/>
</dbReference>
<dbReference type="FunFam" id="2.40.33.10:FF:000001">
    <property type="entry name" value="Pyruvate kinase"/>
    <property type="match status" value="1"/>
</dbReference>
<keyword evidence="9" id="KW-0547">Nucleotide-binding</keyword>
<evidence type="ECO:0000256" key="1">
    <source>
        <dbReference type="ARBA" id="ARBA00001946"/>
    </source>
</evidence>
<dbReference type="PROSITE" id="PS00110">
    <property type="entry name" value="PYRUVATE_KINASE"/>
    <property type="match status" value="1"/>
</dbReference>
<evidence type="ECO:0000259" key="20">
    <source>
        <dbReference type="Pfam" id="PF02887"/>
    </source>
</evidence>
<comment type="catalytic activity">
    <reaction evidence="17">
        <text>pyruvate + ATP = phosphoenolpyruvate + ADP + H(+)</text>
        <dbReference type="Rhea" id="RHEA:18157"/>
        <dbReference type="ChEBI" id="CHEBI:15361"/>
        <dbReference type="ChEBI" id="CHEBI:15378"/>
        <dbReference type="ChEBI" id="CHEBI:30616"/>
        <dbReference type="ChEBI" id="CHEBI:58702"/>
        <dbReference type="ChEBI" id="CHEBI:456216"/>
        <dbReference type="EC" id="2.7.1.40"/>
    </reaction>
</comment>
<evidence type="ECO:0000256" key="13">
    <source>
        <dbReference type="ARBA" id="ARBA00022958"/>
    </source>
</evidence>
<reference evidence="21 22" key="1">
    <citation type="submission" date="2019-08" db="EMBL/GenBank/DDBJ databases">
        <authorList>
            <person name="Kuhnert P."/>
        </authorList>
    </citation>
    <scope>NUCLEOTIDE SEQUENCE [LARGE SCALE GENOMIC DNA]</scope>
    <source>
        <strain evidence="21 22">B36.5</strain>
    </source>
</reference>
<dbReference type="SUPFAM" id="SSF51621">
    <property type="entry name" value="Phosphoenolpyruvate/pyruvate domain"/>
    <property type="match status" value="1"/>
</dbReference>
<dbReference type="InterPro" id="IPR040442">
    <property type="entry name" value="Pyrv_kinase-like_dom_sf"/>
</dbReference>
<accession>A0AAE6M8U2</accession>
<comment type="pathway">
    <text evidence="3 17">Carbohydrate degradation; glycolysis; pyruvate from D-glyceraldehyde 3-phosphate: step 5/5.</text>
</comment>
<dbReference type="GO" id="GO:0016301">
    <property type="term" value="F:kinase activity"/>
    <property type="evidence" value="ECO:0007669"/>
    <property type="project" value="UniProtKB-KW"/>
</dbReference>
<evidence type="ECO:0000256" key="9">
    <source>
        <dbReference type="ARBA" id="ARBA00022741"/>
    </source>
</evidence>
<comment type="cofactor">
    <cofactor evidence="1">
        <name>Mg(2+)</name>
        <dbReference type="ChEBI" id="CHEBI:18420"/>
    </cofactor>
</comment>
<comment type="cofactor">
    <cofactor evidence="2">
        <name>K(+)</name>
        <dbReference type="ChEBI" id="CHEBI:29103"/>
    </cofactor>
</comment>
<dbReference type="InterPro" id="IPR015795">
    <property type="entry name" value="Pyrv_Knase_C"/>
</dbReference>
<evidence type="ECO:0000256" key="11">
    <source>
        <dbReference type="ARBA" id="ARBA00022840"/>
    </source>
</evidence>
<evidence type="ECO:0000256" key="2">
    <source>
        <dbReference type="ARBA" id="ARBA00001958"/>
    </source>
</evidence>
<sequence>MKKTKVVCTIGPASESEETLRKMFKAGCNVCRLNFSHGSHEEHQIKIDRIKKLRTEMNLPIAIMLDTKGPEIRLKTFANGPVDLKQNQLFTLTTRDIIGDETICSITYANLPAELTAGDRILIDDGLVEMNVLKIKDGTDIICTVINDGEISNHKGLNMPGVKVRLPFLSEKDISDIRFGVKNRVDFIAASFTRTADDVLEIRRVLEEENGNGINIIAKIENQEGLDNIDKILEVADGIMVARGDLGIEIPPEQIPLAQKRLIQKANIAGKPVITATQMLESMTRNLRPTRAEVTDIANAILDGTSAIMLSGETAAGQYPVQAVKMMYSIAETTEASLDYEKLLLNSFSKHALTTTNAIARATCSTALDLEAHAIIAATSSGDTARAISKFKPKAPIIAVTYSEEVMQRLSLNWGVYPLLTEKFTSTDELFESCIKKAKDAGFLTDGDLAILTAGIPIGLAGSTNILKIETVGKILLKGKGAGLKKIITGRVCIAKDSKQLLADFKDGDIIVAKETTDEINLVIDRASAIITENGNLAGHAAIMGMLLAKPTVIDAKNACDILTNGEIITLNGSTGVVLKGIAKMY</sequence>
<dbReference type="InterPro" id="IPR036918">
    <property type="entry name" value="Pyrv_Knase_C_sf"/>
</dbReference>
<evidence type="ECO:0000256" key="3">
    <source>
        <dbReference type="ARBA" id="ARBA00004997"/>
    </source>
</evidence>
<dbReference type="GO" id="GO:0006950">
    <property type="term" value="P:response to stress"/>
    <property type="evidence" value="ECO:0007669"/>
    <property type="project" value="UniProtKB-ARBA"/>
</dbReference>
<dbReference type="Gene3D" id="3.40.1380.20">
    <property type="entry name" value="Pyruvate kinase, C-terminal domain"/>
    <property type="match status" value="1"/>
</dbReference>
<keyword evidence="11" id="KW-0067">ATP-binding</keyword>
<keyword evidence="15 21" id="KW-0670">Pyruvate</keyword>
<dbReference type="InterPro" id="IPR015813">
    <property type="entry name" value="Pyrv/PenolPyrv_kinase-like_dom"/>
</dbReference>
<dbReference type="Proteomes" id="UP000323594">
    <property type="component" value="Chromosome"/>
</dbReference>
<dbReference type="SUPFAM" id="SSF52009">
    <property type="entry name" value="Phosphohistidine domain"/>
    <property type="match status" value="1"/>
</dbReference>
<feature type="domain" description="PEP-utilising enzyme mobile" evidence="19">
    <location>
        <begin position="505"/>
        <end position="576"/>
    </location>
</feature>
<evidence type="ECO:0000256" key="15">
    <source>
        <dbReference type="ARBA" id="ARBA00023317"/>
    </source>
</evidence>
<dbReference type="PRINTS" id="PR01050">
    <property type="entry name" value="PYRUVTKNASE"/>
</dbReference>
<dbReference type="GeneID" id="57752535"/>
<dbReference type="GO" id="GO:0004743">
    <property type="term" value="F:pyruvate kinase activity"/>
    <property type="evidence" value="ECO:0007669"/>
    <property type="project" value="UniProtKB-UniRule"/>
</dbReference>
<dbReference type="PANTHER" id="PTHR11817">
    <property type="entry name" value="PYRUVATE KINASE"/>
    <property type="match status" value="1"/>
</dbReference>
<dbReference type="Pfam" id="PF00224">
    <property type="entry name" value="PK"/>
    <property type="match status" value="1"/>
</dbReference>
<evidence type="ECO:0000259" key="19">
    <source>
        <dbReference type="Pfam" id="PF00391"/>
    </source>
</evidence>
<proteinExistence type="inferred from homology"/>
<dbReference type="RefSeq" id="WP_148879135.1">
    <property type="nucleotide sequence ID" value="NZ_CP027018.1"/>
</dbReference>
<name>A0AAE6M8U2_TREPH</name>
<dbReference type="Pfam" id="PF02887">
    <property type="entry name" value="PK_C"/>
    <property type="match status" value="1"/>
</dbReference>
<dbReference type="NCBIfam" id="NF004491">
    <property type="entry name" value="PRK05826.1"/>
    <property type="match status" value="1"/>
</dbReference>
<evidence type="ECO:0000256" key="17">
    <source>
        <dbReference type="RuleBase" id="RU000504"/>
    </source>
</evidence>
<evidence type="ECO:0000256" key="4">
    <source>
        <dbReference type="ARBA" id="ARBA00006237"/>
    </source>
</evidence>
<dbReference type="InterPro" id="IPR008279">
    <property type="entry name" value="PEP-util_enz_mobile_dom"/>
</dbReference>
<gene>
    <name evidence="21" type="primary">pyk</name>
    <name evidence="21" type="ORF">FUT82_12735</name>
</gene>
<dbReference type="InterPro" id="IPR036637">
    <property type="entry name" value="Phosphohistidine_dom_sf"/>
</dbReference>
<feature type="domain" description="Pyruvate kinase C-terminal" evidence="20">
    <location>
        <begin position="357"/>
        <end position="469"/>
    </location>
</feature>
<dbReference type="SUPFAM" id="SSF52935">
    <property type="entry name" value="PK C-terminal domain-like"/>
    <property type="match status" value="1"/>
</dbReference>
<evidence type="ECO:0000256" key="12">
    <source>
        <dbReference type="ARBA" id="ARBA00022842"/>
    </source>
</evidence>
<dbReference type="AlphaFoldDB" id="A0AAE6M8U2"/>
<evidence type="ECO:0000256" key="10">
    <source>
        <dbReference type="ARBA" id="ARBA00022777"/>
    </source>
</evidence>
<dbReference type="InterPro" id="IPR001697">
    <property type="entry name" value="Pyr_Knase"/>
</dbReference>
<keyword evidence="13" id="KW-0630">Potassium</keyword>
<dbReference type="NCBIfam" id="TIGR01064">
    <property type="entry name" value="pyruv_kin"/>
    <property type="match status" value="1"/>
</dbReference>